<name>A0ABX8NF24_9PSED</name>
<dbReference type="PANTHER" id="PTHR30222:SF12">
    <property type="entry name" value="NORSPERMIDINE SENSOR"/>
    <property type="match status" value="1"/>
</dbReference>
<dbReference type="RefSeq" id="WP_217866448.1">
    <property type="nucleotide sequence ID" value="NZ_CP077077.1"/>
</dbReference>
<keyword evidence="3" id="KW-1185">Reference proteome</keyword>
<evidence type="ECO:0000313" key="2">
    <source>
        <dbReference type="EMBL" id="QXH54966.1"/>
    </source>
</evidence>
<evidence type="ECO:0000256" key="1">
    <source>
        <dbReference type="ARBA" id="ARBA00022729"/>
    </source>
</evidence>
<reference evidence="2 3" key="1">
    <citation type="journal article" date="2021" name="Microorganisms">
        <title>The Ever-Expanding Pseudomonas Genus: Description of 43 New Species and Partition of the Pseudomonas putida Group.</title>
        <authorList>
            <person name="Girard L."/>
            <person name="Lood C."/>
            <person name="Hofte M."/>
            <person name="Vandamme P."/>
            <person name="Rokni-Zadeh H."/>
            <person name="van Noort V."/>
            <person name="Lavigne R."/>
            <person name="De Mot R."/>
        </authorList>
    </citation>
    <scope>NUCLEOTIDE SEQUENCE [LARGE SCALE GENOMIC DNA]</scope>
    <source>
        <strain evidence="2 3">COW77</strain>
    </source>
</reference>
<proteinExistence type="predicted"/>
<accession>A0ABX8NF24</accession>
<dbReference type="PANTHER" id="PTHR30222">
    <property type="entry name" value="SPERMIDINE/PUTRESCINE-BINDING PERIPLASMIC PROTEIN"/>
    <property type="match status" value="1"/>
</dbReference>
<keyword evidence="1" id="KW-0732">Signal</keyword>
<sequence length="393" mass="43039">MFKTLFTGLLAGVCNLLLTGLVSAAGNLTLYNWESYTSPELLARFEQAHGIKVRLIEYRTSEAALAELREGKIEADLAVVASNFLPAWREAHLLRPSGAASLGNFRHVQAAWADPPFDPRREHSLPWAWGVVGVTVHGDRYSGDIDTWSVVLDPPAALVGTINIGADLNEVIYAAVRLHGGRMCEADPALMAKVRTTLLKARPAWKALDYGSVAMMASGHFQASIDWNGAALRQRLANAHIHFGLPREGTQVFSDSLVLLAQARNVENARLFMDFVLEPRNAALNSTFHGYATGIEGADAFLPEHLKTAPELNIPQAVLDNAEFTLACPPAVQARYASLWEELQRWPASAAVRRAYCSTKQSALPADIVVLSRVKLCFASSRRWRMKSAVSQT</sequence>
<dbReference type="Proteomes" id="UP000824010">
    <property type="component" value="Chromosome"/>
</dbReference>
<organism evidence="2 3">
    <name type="scientific">Pseudomonas maumuensis</name>
    <dbReference type="NCBI Taxonomy" id="2842354"/>
    <lineage>
        <taxon>Bacteria</taxon>
        <taxon>Pseudomonadati</taxon>
        <taxon>Pseudomonadota</taxon>
        <taxon>Gammaproteobacteria</taxon>
        <taxon>Pseudomonadales</taxon>
        <taxon>Pseudomonadaceae</taxon>
        <taxon>Pseudomonas</taxon>
    </lineage>
</organism>
<dbReference type="InterPro" id="IPR006059">
    <property type="entry name" value="SBP"/>
</dbReference>
<dbReference type="EMBL" id="CP077077">
    <property type="protein sequence ID" value="QXH54966.1"/>
    <property type="molecule type" value="Genomic_DNA"/>
</dbReference>
<protein>
    <submittedName>
        <fullName evidence="2">Extracellular solute-binding protein</fullName>
    </submittedName>
</protein>
<gene>
    <name evidence="2" type="ORF">KSS90_16580</name>
</gene>
<dbReference type="Pfam" id="PF13416">
    <property type="entry name" value="SBP_bac_8"/>
    <property type="match status" value="1"/>
</dbReference>
<evidence type="ECO:0000313" key="3">
    <source>
        <dbReference type="Proteomes" id="UP000824010"/>
    </source>
</evidence>